<dbReference type="InterPro" id="IPR013563">
    <property type="entry name" value="Oligopep_ABC_C"/>
</dbReference>
<dbReference type="PROSITE" id="PS50893">
    <property type="entry name" value="ABC_TRANSPORTER_2"/>
    <property type="match status" value="1"/>
</dbReference>
<keyword evidence="4 6" id="KW-0067">ATP-binding</keyword>
<evidence type="ECO:0000313" key="6">
    <source>
        <dbReference type="EMBL" id="SOD98164.1"/>
    </source>
</evidence>
<dbReference type="Pfam" id="PF00005">
    <property type="entry name" value="ABC_tran"/>
    <property type="match status" value="1"/>
</dbReference>
<dbReference type="InterPro" id="IPR027417">
    <property type="entry name" value="P-loop_NTPase"/>
</dbReference>
<feature type="domain" description="ABC transporter" evidence="5">
    <location>
        <begin position="20"/>
        <end position="265"/>
    </location>
</feature>
<dbReference type="NCBIfam" id="TIGR01727">
    <property type="entry name" value="oligo_HPY"/>
    <property type="match status" value="1"/>
</dbReference>
<dbReference type="Pfam" id="PF08352">
    <property type="entry name" value="oligo_HPY"/>
    <property type="match status" value="1"/>
</dbReference>
<evidence type="ECO:0000259" key="5">
    <source>
        <dbReference type="PROSITE" id="PS50893"/>
    </source>
</evidence>
<keyword evidence="2" id="KW-0813">Transport</keyword>
<protein>
    <submittedName>
        <fullName evidence="6">Peptide/nickel transport system ATP-binding protein</fullName>
    </submittedName>
</protein>
<evidence type="ECO:0000256" key="3">
    <source>
        <dbReference type="ARBA" id="ARBA00022741"/>
    </source>
</evidence>
<dbReference type="GO" id="GO:0015833">
    <property type="term" value="P:peptide transport"/>
    <property type="evidence" value="ECO:0007669"/>
    <property type="project" value="InterPro"/>
</dbReference>
<gene>
    <name evidence="6" type="ORF">SAMN06272739_1761</name>
</gene>
<dbReference type="RefSeq" id="WP_097183514.1">
    <property type="nucleotide sequence ID" value="NZ_OCNK01000002.1"/>
</dbReference>
<dbReference type="InterPro" id="IPR017871">
    <property type="entry name" value="ABC_transporter-like_CS"/>
</dbReference>
<accession>A0A286GT63</accession>
<dbReference type="InterPro" id="IPR003439">
    <property type="entry name" value="ABC_transporter-like_ATP-bd"/>
</dbReference>
<dbReference type="PROSITE" id="PS00211">
    <property type="entry name" value="ABC_TRANSPORTER_1"/>
    <property type="match status" value="1"/>
</dbReference>
<reference evidence="7" key="1">
    <citation type="submission" date="2017-09" db="EMBL/GenBank/DDBJ databases">
        <authorList>
            <person name="Varghese N."/>
            <person name="Submissions S."/>
        </authorList>
    </citation>
    <scope>NUCLEOTIDE SEQUENCE [LARGE SCALE GENOMIC DNA]</scope>
    <source>
        <strain evidence="7">DSM 44270</strain>
    </source>
</reference>
<evidence type="ECO:0000313" key="7">
    <source>
        <dbReference type="Proteomes" id="UP000219482"/>
    </source>
</evidence>
<sequence length="340" mass="35912">MTAPAPATPVALGTGPAPALEIRDLVVRYGRGRKARQAPPAIDGVSFDIMPGETLGLVGESGSGKSTIGKAVLGLQPPTAGTVRLHGQDITHMPLKQRSRQVADLRVVFQDPYSSLNPARTIGKTLVEPLRLMGVTGREALAKARSGLESVGLPGDAVDRYPAQFSGGQRQRIAIARALVCDPKVVVLDEPVSALDLSTQAQVLNLLADLRDQRGLAFLFIAHDLGVVRFLSQRTVVLYRGQVMETGPVDAVALAPRHPYTVALTSAAPVPRPAEQAARRAAREALGMGTAGTAQASATGCPFVPRCPLSTDVCVEQRPPLRRLDATLAACHHAERVPAR</sequence>
<name>A0A286GT63_9ACTN</name>
<dbReference type="GO" id="GO:0016887">
    <property type="term" value="F:ATP hydrolysis activity"/>
    <property type="evidence" value="ECO:0007669"/>
    <property type="project" value="InterPro"/>
</dbReference>
<dbReference type="EMBL" id="OCNK01000002">
    <property type="protein sequence ID" value="SOD98164.1"/>
    <property type="molecule type" value="Genomic_DNA"/>
</dbReference>
<dbReference type="FunFam" id="3.40.50.300:FF:000016">
    <property type="entry name" value="Oligopeptide ABC transporter ATP-binding component"/>
    <property type="match status" value="1"/>
</dbReference>
<dbReference type="SMART" id="SM00382">
    <property type="entry name" value="AAA"/>
    <property type="match status" value="1"/>
</dbReference>
<keyword evidence="3" id="KW-0547">Nucleotide-binding</keyword>
<dbReference type="AlphaFoldDB" id="A0A286GT63"/>
<dbReference type="InterPro" id="IPR003593">
    <property type="entry name" value="AAA+_ATPase"/>
</dbReference>
<dbReference type="OrthoDB" id="8481147at2"/>
<dbReference type="PANTHER" id="PTHR43776:SF7">
    <property type="entry name" value="D,D-DIPEPTIDE TRANSPORT ATP-BINDING PROTEIN DDPF-RELATED"/>
    <property type="match status" value="1"/>
</dbReference>
<dbReference type="SUPFAM" id="SSF52540">
    <property type="entry name" value="P-loop containing nucleoside triphosphate hydrolases"/>
    <property type="match status" value="1"/>
</dbReference>
<organism evidence="6 7">
    <name type="scientific">Blastococcus haudaquaticus</name>
    <dbReference type="NCBI Taxonomy" id="1938745"/>
    <lineage>
        <taxon>Bacteria</taxon>
        <taxon>Bacillati</taxon>
        <taxon>Actinomycetota</taxon>
        <taxon>Actinomycetes</taxon>
        <taxon>Geodermatophilales</taxon>
        <taxon>Geodermatophilaceae</taxon>
        <taxon>Blastococcus</taxon>
    </lineage>
</organism>
<evidence type="ECO:0000256" key="4">
    <source>
        <dbReference type="ARBA" id="ARBA00022840"/>
    </source>
</evidence>
<keyword evidence="7" id="KW-1185">Reference proteome</keyword>
<evidence type="ECO:0000256" key="1">
    <source>
        <dbReference type="ARBA" id="ARBA00005417"/>
    </source>
</evidence>
<evidence type="ECO:0000256" key="2">
    <source>
        <dbReference type="ARBA" id="ARBA00022448"/>
    </source>
</evidence>
<dbReference type="CDD" id="cd03257">
    <property type="entry name" value="ABC_NikE_OppD_transporters"/>
    <property type="match status" value="1"/>
</dbReference>
<comment type="similarity">
    <text evidence="1">Belongs to the ABC transporter superfamily.</text>
</comment>
<proteinExistence type="inferred from homology"/>
<dbReference type="Gene3D" id="3.40.50.300">
    <property type="entry name" value="P-loop containing nucleotide triphosphate hydrolases"/>
    <property type="match status" value="1"/>
</dbReference>
<dbReference type="GO" id="GO:0005524">
    <property type="term" value="F:ATP binding"/>
    <property type="evidence" value="ECO:0007669"/>
    <property type="project" value="UniProtKB-KW"/>
</dbReference>
<dbReference type="InterPro" id="IPR050319">
    <property type="entry name" value="ABC_transp_ATP-bind"/>
</dbReference>
<dbReference type="GO" id="GO:0055085">
    <property type="term" value="P:transmembrane transport"/>
    <property type="evidence" value="ECO:0007669"/>
    <property type="project" value="UniProtKB-ARBA"/>
</dbReference>
<dbReference type="Proteomes" id="UP000219482">
    <property type="component" value="Unassembled WGS sequence"/>
</dbReference>
<dbReference type="PANTHER" id="PTHR43776">
    <property type="entry name" value="TRANSPORT ATP-BINDING PROTEIN"/>
    <property type="match status" value="1"/>
</dbReference>